<keyword evidence="3" id="KW-1185">Reference proteome</keyword>
<organism evidence="2 3">
    <name type="scientific">Sulfuriferula plumbiphila</name>
    <dbReference type="NCBI Taxonomy" id="171865"/>
    <lineage>
        <taxon>Bacteria</taxon>
        <taxon>Pseudomonadati</taxon>
        <taxon>Pseudomonadota</taxon>
        <taxon>Betaproteobacteria</taxon>
        <taxon>Nitrosomonadales</taxon>
        <taxon>Sulfuricellaceae</taxon>
        <taxon>Sulfuriferula</taxon>
    </lineage>
</organism>
<dbReference type="RefSeq" id="WP_198415398.1">
    <property type="nucleotide sequence ID" value="NZ_AP021884.1"/>
</dbReference>
<dbReference type="EMBL" id="BKAD01000008">
    <property type="protein sequence ID" value="GEP29745.1"/>
    <property type="molecule type" value="Genomic_DNA"/>
</dbReference>
<dbReference type="InterPro" id="IPR003787">
    <property type="entry name" value="Sulphur_relay_DsrE/F-like"/>
</dbReference>
<gene>
    <name evidence="2" type="ORF">TPL01_08830</name>
</gene>
<dbReference type="Gene3D" id="3.40.1260.10">
    <property type="entry name" value="DsrEFH-like"/>
    <property type="match status" value="1"/>
</dbReference>
<feature type="signal peptide" evidence="1">
    <location>
        <begin position="1"/>
        <end position="27"/>
    </location>
</feature>
<dbReference type="PANTHER" id="PTHR37691">
    <property type="entry name" value="BLR3518 PROTEIN"/>
    <property type="match status" value="1"/>
</dbReference>
<sequence>MTMTRQASLIFCLLIGCLSGIAPVMSAAAQSQQTDMIGVQKRTDIKVVYDDKDDVWEAGIGKGLYYLRGLLEAYKSLGVRQDQLHISIVLHGPTAYWLLNDQAYQRDKKDRFAYNPNSQVVAELLQHGVSVEICNVTMRAKGFTPEDLLPGVVIVHDAYTRLIDLQQRGYAYIRF</sequence>
<dbReference type="PANTHER" id="PTHR37691:SF1">
    <property type="entry name" value="BLR3518 PROTEIN"/>
    <property type="match status" value="1"/>
</dbReference>
<name>A0A512L5I7_9PROT</name>
<keyword evidence="1" id="KW-0732">Signal</keyword>
<dbReference type="InterPro" id="IPR027396">
    <property type="entry name" value="DsrEFH-like"/>
</dbReference>
<accession>A0A512L5I7</accession>
<reference evidence="2 3" key="1">
    <citation type="submission" date="2019-07" db="EMBL/GenBank/DDBJ databases">
        <title>Whole genome shotgun sequence of Thiobacillus plumbophilus NBRC 107929.</title>
        <authorList>
            <person name="Hosoyama A."/>
            <person name="Uohara A."/>
            <person name="Ohji S."/>
            <person name="Ichikawa N."/>
        </authorList>
    </citation>
    <scope>NUCLEOTIDE SEQUENCE [LARGE SCALE GENOMIC DNA]</scope>
    <source>
        <strain evidence="2 3">NBRC 107929</strain>
    </source>
</reference>
<dbReference type="Pfam" id="PF02635">
    <property type="entry name" value="DsrE"/>
    <property type="match status" value="1"/>
</dbReference>
<protein>
    <submittedName>
        <fullName evidence="2">Uncharacterized protein</fullName>
    </submittedName>
</protein>
<dbReference type="SUPFAM" id="SSF75169">
    <property type="entry name" value="DsrEFH-like"/>
    <property type="match status" value="1"/>
</dbReference>
<dbReference type="PROSITE" id="PS51257">
    <property type="entry name" value="PROKAR_LIPOPROTEIN"/>
    <property type="match status" value="1"/>
</dbReference>
<evidence type="ECO:0000313" key="2">
    <source>
        <dbReference type="EMBL" id="GEP29745.1"/>
    </source>
</evidence>
<comment type="caution">
    <text evidence="2">The sequence shown here is derived from an EMBL/GenBank/DDBJ whole genome shotgun (WGS) entry which is preliminary data.</text>
</comment>
<proteinExistence type="predicted"/>
<evidence type="ECO:0000313" key="3">
    <source>
        <dbReference type="Proteomes" id="UP000321337"/>
    </source>
</evidence>
<dbReference type="Proteomes" id="UP000321337">
    <property type="component" value="Unassembled WGS sequence"/>
</dbReference>
<dbReference type="AlphaFoldDB" id="A0A512L5I7"/>
<evidence type="ECO:0000256" key="1">
    <source>
        <dbReference type="SAM" id="SignalP"/>
    </source>
</evidence>
<feature type="chain" id="PRO_5021861063" evidence="1">
    <location>
        <begin position="28"/>
        <end position="175"/>
    </location>
</feature>